<sequence length="91" mass="10336">MGSPDALREDWPENDPEDHDDDTEPSWFPGHALPEHARSIGLTHHTQEGALLEFAGRLDGSRPAHRIMAWFLLVVFGLPVFFAVLRVILYF</sequence>
<dbReference type="Proteomes" id="UP000656804">
    <property type="component" value="Unassembled WGS sequence"/>
</dbReference>
<proteinExistence type="predicted"/>
<keyword evidence="2" id="KW-0812">Transmembrane</keyword>
<organism evidence="3 4">
    <name type="scientific">Nocardioides acrostichi</name>
    <dbReference type="NCBI Taxonomy" id="2784339"/>
    <lineage>
        <taxon>Bacteria</taxon>
        <taxon>Bacillati</taxon>
        <taxon>Actinomycetota</taxon>
        <taxon>Actinomycetes</taxon>
        <taxon>Propionibacteriales</taxon>
        <taxon>Nocardioidaceae</taxon>
        <taxon>Nocardioides</taxon>
    </lineage>
</organism>
<name>A0A930YED5_9ACTN</name>
<reference evidence="3" key="1">
    <citation type="submission" date="2020-11" db="EMBL/GenBank/DDBJ databases">
        <title>Nocardioides sp. CBS4Y-1, whole genome shotgun sequence.</title>
        <authorList>
            <person name="Tuo L."/>
        </authorList>
    </citation>
    <scope>NUCLEOTIDE SEQUENCE</scope>
    <source>
        <strain evidence="3">CBS4Y-1</strain>
    </source>
</reference>
<dbReference type="RefSeq" id="WP_194504649.1">
    <property type="nucleotide sequence ID" value="NZ_JADIVZ010000011.1"/>
</dbReference>
<dbReference type="AlphaFoldDB" id="A0A930YED5"/>
<protein>
    <submittedName>
        <fullName evidence="3">Uncharacterized protein</fullName>
    </submittedName>
</protein>
<evidence type="ECO:0000313" key="3">
    <source>
        <dbReference type="EMBL" id="MBF4163389.1"/>
    </source>
</evidence>
<accession>A0A930YED5</accession>
<gene>
    <name evidence="3" type="ORF">ISG29_16985</name>
</gene>
<evidence type="ECO:0000256" key="2">
    <source>
        <dbReference type="SAM" id="Phobius"/>
    </source>
</evidence>
<feature type="compositionally biased region" description="Acidic residues" evidence="1">
    <location>
        <begin position="12"/>
        <end position="24"/>
    </location>
</feature>
<feature type="compositionally biased region" description="Basic and acidic residues" evidence="1">
    <location>
        <begin position="1"/>
        <end position="11"/>
    </location>
</feature>
<keyword evidence="2" id="KW-0472">Membrane</keyword>
<evidence type="ECO:0000256" key="1">
    <source>
        <dbReference type="SAM" id="MobiDB-lite"/>
    </source>
</evidence>
<keyword evidence="4" id="KW-1185">Reference proteome</keyword>
<keyword evidence="2" id="KW-1133">Transmembrane helix</keyword>
<feature type="transmembrane region" description="Helical" evidence="2">
    <location>
        <begin position="67"/>
        <end position="89"/>
    </location>
</feature>
<comment type="caution">
    <text evidence="3">The sequence shown here is derived from an EMBL/GenBank/DDBJ whole genome shotgun (WGS) entry which is preliminary data.</text>
</comment>
<evidence type="ECO:0000313" key="4">
    <source>
        <dbReference type="Proteomes" id="UP000656804"/>
    </source>
</evidence>
<dbReference type="EMBL" id="JADIVZ010000011">
    <property type="protein sequence ID" value="MBF4163389.1"/>
    <property type="molecule type" value="Genomic_DNA"/>
</dbReference>
<feature type="region of interest" description="Disordered" evidence="1">
    <location>
        <begin position="1"/>
        <end position="28"/>
    </location>
</feature>